<sequence>MQTKNTALPDPNITPEKNLLGQVREWTDLFPWLRLVRVCRVAGGPIWITHTFLVMCLWLVGLHGISIATQDTFANAIKRGDVMARSDIMTRRTVLSQSSHSLALTTETPPTETLTSGSLLPLAIAQEVVTSPLSETVSKPLRAANMLTVIWTILIWLPTTTAFIRVGALLTAGRDMPSYIVTLRLVVRRIGPALLVACLPLLCSLPFLIGCWLVGLVANWIGAFGGEGWQLAIAVLAACITIPCGLIVSILFVAGKVAVPFGLASLMTNSDADPMDSLSRGYEYTLRRLPQLFAYALVAAVLSVIVFTGWSLIVGATEQFLYRIHPANRFALSILPKLAASIAVMLTWSMAGGVYLLLRQSASGQEPEDIWAEPDGWQAPELPSVQQPTT</sequence>
<comment type="caution">
    <text evidence="3">The sequence shown here is derived from an EMBL/GenBank/DDBJ whole genome shotgun (WGS) entry which is preliminary data.</text>
</comment>
<name>A0ABY1QH16_9BACT</name>
<organism evidence="3 4">
    <name type="scientific">Neorhodopirellula lusitana</name>
    <dbReference type="NCBI Taxonomy" id="445327"/>
    <lineage>
        <taxon>Bacteria</taxon>
        <taxon>Pseudomonadati</taxon>
        <taxon>Planctomycetota</taxon>
        <taxon>Planctomycetia</taxon>
        <taxon>Pirellulales</taxon>
        <taxon>Pirellulaceae</taxon>
        <taxon>Neorhodopirellula</taxon>
    </lineage>
</organism>
<keyword evidence="2" id="KW-0812">Transmembrane</keyword>
<dbReference type="EMBL" id="FXUG01000013">
    <property type="protein sequence ID" value="SMP70368.1"/>
    <property type="molecule type" value="Genomic_DNA"/>
</dbReference>
<dbReference type="RefSeq" id="WP_283434290.1">
    <property type="nucleotide sequence ID" value="NZ_FXUG01000013.1"/>
</dbReference>
<feature type="transmembrane region" description="Helical" evidence="2">
    <location>
        <begin position="229"/>
        <end position="254"/>
    </location>
</feature>
<proteinExistence type="predicted"/>
<feature type="transmembrane region" description="Helical" evidence="2">
    <location>
        <begin position="193"/>
        <end position="217"/>
    </location>
</feature>
<keyword evidence="2" id="KW-0472">Membrane</keyword>
<evidence type="ECO:0000313" key="4">
    <source>
        <dbReference type="Proteomes" id="UP001158067"/>
    </source>
</evidence>
<feature type="region of interest" description="Disordered" evidence="1">
    <location>
        <begin position="367"/>
        <end position="390"/>
    </location>
</feature>
<feature type="transmembrane region" description="Helical" evidence="2">
    <location>
        <begin position="149"/>
        <end position="172"/>
    </location>
</feature>
<keyword evidence="4" id="KW-1185">Reference proteome</keyword>
<keyword evidence="2" id="KW-1133">Transmembrane helix</keyword>
<evidence type="ECO:0000313" key="3">
    <source>
        <dbReference type="EMBL" id="SMP70368.1"/>
    </source>
</evidence>
<protein>
    <submittedName>
        <fullName evidence="3">Uncharacterized protein</fullName>
    </submittedName>
</protein>
<evidence type="ECO:0000256" key="1">
    <source>
        <dbReference type="SAM" id="MobiDB-lite"/>
    </source>
</evidence>
<feature type="transmembrane region" description="Helical" evidence="2">
    <location>
        <begin position="334"/>
        <end position="358"/>
    </location>
</feature>
<accession>A0ABY1QH16</accession>
<feature type="transmembrane region" description="Helical" evidence="2">
    <location>
        <begin position="292"/>
        <end position="314"/>
    </location>
</feature>
<dbReference type="Proteomes" id="UP001158067">
    <property type="component" value="Unassembled WGS sequence"/>
</dbReference>
<feature type="transmembrane region" description="Helical" evidence="2">
    <location>
        <begin position="44"/>
        <end position="65"/>
    </location>
</feature>
<gene>
    <name evidence="3" type="ORF">SAMN06265222_11328</name>
</gene>
<reference evidence="3 4" key="1">
    <citation type="submission" date="2017-05" db="EMBL/GenBank/DDBJ databases">
        <authorList>
            <person name="Varghese N."/>
            <person name="Submissions S."/>
        </authorList>
    </citation>
    <scope>NUCLEOTIDE SEQUENCE [LARGE SCALE GENOMIC DNA]</scope>
    <source>
        <strain evidence="3 4">DSM 25457</strain>
    </source>
</reference>
<evidence type="ECO:0000256" key="2">
    <source>
        <dbReference type="SAM" id="Phobius"/>
    </source>
</evidence>